<sequence>MDIRPIRTETDYEWALQEIGPYFEREPQPGTSEADRFDILATLIESYERQYHAIETAEPVDVVRLYMEQNSLTQSDLAAVLGSRSRASEFLAGRRDLSLARIDAIRTAWGIPADLLIRRQVTAA</sequence>
<name>A0A963YUN5_9PROT</name>
<dbReference type="EMBL" id="JAESVB010000007">
    <property type="protein sequence ID" value="MCB8876740.1"/>
    <property type="molecule type" value="Genomic_DNA"/>
</dbReference>
<dbReference type="PROSITE" id="PS50943">
    <property type="entry name" value="HTH_CROC1"/>
    <property type="match status" value="1"/>
</dbReference>
<feature type="domain" description="HTH cro/C1-type" evidence="1">
    <location>
        <begin position="63"/>
        <end position="116"/>
    </location>
</feature>
<reference evidence="2" key="1">
    <citation type="journal article" date="2021" name="Microorganisms">
        <title>Acidisoma silvae sp. nov. and Acidisomacellulosilytica sp. nov., Two Acidophilic Bacteria Isolated from Decaying Wood, Hydrolyzing Cellulose and Producing Poly-3-hydroxybutyrate.</title>
        <authorList>
            <person name="Mieszkin S."/>
            <person name="Pouder E."/>
            <person name="Uroz S."/>
            <person name="Simon-Colin C."/>
            <person name="Alain K."/>
        </authorList>
    </citation>
    <scope>NUCLEOTIDE SEQUENCE</scope>
    <source>
        <strain evidence="2">HW T2.11</strain>
    </source>
</reference>
<accession>A0A963YUN5</accession>
<dbReference type="RefSeq" id="WP_227322398.1">
    <property type="nucleotide sequence ID" value="NZ_JAESVB010000007.1"/>
</dbReference>
<dbReference type="InterPro" id="IPR010982">
    <property type="entry name" value="Lambda_DNA-bd_dom_sf"/>
</dbReference>
<gene>
    <name evidence="2" type="ORF">ASILVAE211_16230</name>
</gene>
<dbReference type="Gene3D" id="1.10.260.40">
    <property type="entry name" value="lambda repressor-like DNA-binding domains"/>
    <property type="match status" value="1"/>
</dbReference>
<dbReference type="Proteomes" id="UP000708298">
    <property type="component" value="Unassembled WGS sequence"/>
</dbReference>
<dbReference type="GO" id="GO:0006355">
    <property type="term" value="P:regulation of DNA-templated transcription"/>
    <property type="evidence" value="ECO:0007669"/>
    <property type="project" value="InterPro"/>
</dbReference>
<reference evidence="2" key="2">
    <citation type="submission" date="2021-01" db="EMBL/GenBank/DDBJ databases">
        <authorList>
            <person name="Mieszkin S."/>
            <person name="Pouder E."/>
            <person name="Alain K."/>
        </authorList>
    </citation>
    <scope>NUCLEOTIDE SEQUENCE</scope>
    <source>
        <strain evidence="2">HW T2.11</strain>
    </source>
</reference>
<protein>
    <submittedName>
        <fullName evidence="2">Helix-turn-helix domain-containing protein</fullName>
    </submittedName>
</protein>
<dbReference type="InterPro" id="IPR001387">
    <property type="entry name" value="Cro/C1-type_HTH"/>
</dbReference>
<dbReference type="PANTHER" id="PTHR40455:SF1">
    <property type="entry name" value="ANTITOXIN HIGA"/>
    <property type="match status" value="1"/>
</dbReference>
<dbReference type="Pfam" id="PF01381">
    <property type="entry name" value="HTH_3"/>
    <property type="match status" value="1"/>
</dbReference>
<evidence type="ECO:0000313" key="3">
    <source>
        <dbReference type="Proteomes" id="UP000708298"/>
    </source>
</evidence>
<evidence type="ECO:0000313" key="2">
    <source>
        <dbReference type="EMBL" id="MCB8876740.1"/>
    </source>
</evidence>
<dbReference type="SMART" id="SM00530">
    <property type="entry name" value="HTH_XRE"/>
    <property type="match status" value="1"/>
</dbReference>
<dbReference type="GO" id="GO:0001046">
    <property type="term" value="F:core promoter sequence-specific DNA binding"/>
    <property type="evidence" value="ECO:0007669"/>
    <property type="project" value="TreeGrafter"/>
</dbReference>
<dbReference type="InterPro" id="IPR039060">
    <property type="entry name" value="Antitox_HigA"/>
</dbReference>
<organism evidence="2 3">
    <name type="scientific">Acidisoma silvae</name>
    <dbReference type="NCBI Taxonomy" id="2802396"/>
    <lineage>
        <taxon>Bacteria</taxon>
        <taxon>Pseudomonadati</taxon>
        <taxon>Pseudomonadota</taxon>
        <taxon>Alphaproteobacteria</taxon>
        <taxon>Acetobacterales</taxon>
        <taxon>Acidocellaceae</taxon>
        <taxon>Acidisoma</taxon>
    </lineage>
</organism>
<evidence type="ECO:0000259" key="1">
    <source>
        <dbReference type="PROSITE" id="PS50943"/>
    </source>
</evidence>
<dbReference type="CDD" id="cd00093">
    <property type="entry name" value="HTH_XRE"/>
    <property type="match status" value="1"/>
</dbReference>
<dbReference type="SUPFAM" id="SSF47413">
    <property type="entry name" value="lambda repressor-like DNA-binding domains"/>
    <property type="match status" value="1"/>
</dbReference>
<keyword evidence="3" id="KW-1185">Reference proteome</keyword>
<proteinExistence type="predicted"/>
<dbReference type="PANTHER" id="PTHR40455">
    <property type="entry name" value="ANTITOXIN HIGA"/>
    <property type="match status" value="1"/>
</dbReference>
<comment type="caution">
    <text evidence="2">The sequence shown here is derived from an EMBL/GenBank/DDBJ whole genome shotgun (WGS) entry which is preliminary data.</text>
</comment>
<dbReference type="AlphaFoldDB" id="A0A963YUN5"/>